<name>A0ABD0L2E7_9CAEN</name>
<evidence type="ECO:0000313" key="2">
    <source>
        <dbReference type="Proteomes" id="UP001519460"/>
    </source>
</evidence>
<comment type="caution">
    <text evidence="1">The sequence shown here is derived from an EMBL/GenBank/DDBJ whole genome shotgun (WGS) entry which is preliminary data.</text>
</comment>
<dbReference type="EMBL" id="JACVVK020000091">
    <property type="protein sequence ID" value="KAK7493664.1"/>
    <property type="molecule type" value="Genomic_DNA"/>
</dbReference>
<organism evidence="1 2">
    <name type="scientific">Batillaria attramentaria</name>
    <dbReference type="NCBI Taxonomy" id="370345"/>
    <lineage>
        <taxon>Eukaryota</taxon>
        <taxon>Metazoa</taxon>
        <taxon>Spiralia</taxon>
        <taxon>Lophotrochozoa</taxon>
        <taxon>Mollusca</taxon>
        <taxon>Gastropoda</taxon>
        <taxon>Caenogastropoda</taxon>
        <taxon>Sorbeoconcha</taxon>
        <taxon>Cerithioidea</taxon>
        <taxon>Batillariidae</taxon>
        <taxon>Batillaria</taxon>
    </lineage>
</organism>
<sequence>MVGDSGWLTGTEMVQSFARTDEEGDVQYFMRPDRSTTLRVEDCTAAHKPLHVSRSGSVALSENAATGE</sequence>
<dbReference type="Proteomes" id="UP001519460">
    <property type="component" value="Unassembled WGS sequence"/>
</dbReference>
<protein>
    <submittedName>
        <fullName evidence="1">Uncharacterized protein</fullName>
    </submittedName>
</protein>
<accession>A0ABD0L2E7</accession>
<evidence type="ECO:0000313" key="1">
    <source>
        <dbReference type="EMBL" id="KAK7493664.1"/>
    </source>
</evidence>
<reference evidence="1 2" key="1">
    <citation type="journal article" date="2023" name="Sci. Data">
        <title>Genome assembly of the Korean intertidal mud-creeper Batillaria attramentaria.</title>
        <authorList>
            <person name="Patra A.K."/>
            <person name="Ho P.T."/>
            <person name="Jun S."/>
            <person name="Lee S.J."/>
            <person name="Kim Y."/>
            <person name="Won Y.J."/>
        </authorList>
    </citation>
    <scope>NUCLEOTIDE SEQUENCE [LARGE SCALE GENOMIC DNA]</scope>
    <source>
        <strain evidence="1">Wonlab-2016</strain>
    </source>
</reference>
<keyword evidence="2" id="KW-1185">Reference proteome</keyword>
<gene>
    <name evidence="1" type="ORF">BaRGS_00015176</name>
</gene>
<proteinExistence type="predicted"/>
<dbReference type="AlphaFoldDB" id="A0ABD0L2E7"/>